<evidence type="ECO:0000313" key="2">
    <source>
        <dbReference type="Proteomes" id="UP000503447"/>
    </source>
</evidence>
<proteinExistence type="predicted"/>
<gene>
    <name evidence="1" type="ORF">FTUN_4953</name>
</gene>
<dbReference type="KEGG" id="ftj:FTUN_4953"/>
<sequence length="59" mass="6210">MSPAFILFLPHTPAPLFLAACRSEALLHGRSASLATCRSEALLHGRSASASGGLFYHLS</sequence>
<dbReference type="Proteomes" id="UP000503447">
    <property type="component" value="Chromosome"/>
</dbReference>
<reference evidence="2" key="1">
    <citation type="submission" date="2020-05" db="EMBL/GenBank/DDBJ databases">
        <title>Frigoriglobus tundricola gen. nov., sp. nov., a psychrotolerant cellulolytic planctomycete of the family Gemmataceae with two divergent copies of 16S rRNA gene.</title>
        <authorList>
            <person name="Kulichevskaya I.S."/>
            <person name="Ivanova A.A."/>
            <person name="Naumoff D.G."/>
            <person name="Beletsky A.V."/>
            <person name="Rijpstra W.I.C."/>
            <person name="Sinninghe Damste J.S."/>
            <person name="Mardanov A.V."/>
            <person name="Ravin N.V."/>
            <person name="Dedysh S.N."/>
        </authorList>
    </citation>
    <scope>NUCLEOTIDE SEQUENCE [LARGE SCALE GENOMIC DNA]</scope>
    <source>
        <strain evidence="2">PL17</strain>
    </source>
</reference>
<keyword evidence="2" id="KW-1185">Reference proteome</keyword>
<accession>A0A6M5YU15</accession>
<organism evidence="1 2">
    <name type="scientific">Frigoriglobus tundricola</name>
    <dbReference type="NCBI Taxonomy" id="2774151"/>
    <lineage>
        <taxon>Bacteria</taxon>
        <taxon>Pseudomonadati</taxon>
        <taxon>Planctomycetota</taxon>
        <taxon>Planctomycetia</taxon>
        <taxon>Gemmatales</taxon>
        <taxon>Gemmataceae</taxon>
        <taxon>Frigoriglobus</taxon>
    </lineage>
</organism>
<dbReference type="AlphaFoldDB" id="A0A6M5YU15"/>
<evidence type="ECO:0000313" key="1">
    <source>
        <dbReference type="EMBL" id="QJW97379.1"/>
    </source>
</evidence>
<dbReference type="EMBL" id="CP053452">
    <property type="protein sequence ID" value="QJW97379.1"/>
    <property type="molecule type" value="Genomic_DNA"/>
</dbReference>
<protein>
    <submittedName>
        <fullName evidence="1">Uncharacterized protein</fullName>
    </submittedName>
</protein>
<name>A0A6M5YU15_9BACT</name>